<reference evidence="1" key="1">
    <citation type="journal article" date="2021" name="PeerJ">
        <title>Extensive microbial diversity within the chicken gut microbiome revealed by metagenomics and culture.</title>
        <authorList>
            <person name="Gilroy R."/>
            <person name="Ravi A."/>
            <person name="Getino M."/>
            <person name="Pursley I."/>
            <person name="Horton D.L."/>
            <person name="Alikhan N.F."/>
            <person name="Baker D."/>
            <person name="Gharbi K."/>
            <person name="Hall N."/>
            <person name="Watson M."/>
            <person name="Adriaenssens E.M."/>
            <person name="Foster-Nyarko E."/>
            <person name="Jarju S."/>
            <person name="Secka A."/>
            <person name="Antonio M."/>
            <person name="Oren A."/>
            <person name="Chaudhuri R.R."/>
            <person name="La Ragione R."/>
            <person name="Hildebrand F."/>
            <person name="Pallen M.J."/>
        </authorList>
    </citation>
    <scope>NUCLEOTIDE SEQUENCE</scope>
    <source>
        <strain evidence="1">ChiBcec8-14828</strain>
    </source>
</reference>
<comment type="caution">
    <text evidence="1">The sequence shown here is derived from an EMBL/GenBank/DDBJ whole genome shotgun (WGS) entry which is preliminary data.</text>
</comment>
<dbReference type="InterPro" id="IPR035890">
    <property type="entry name" value="Anti-sigma-28_factor_FlgM_sf"/>
</dbReference>
<accession>A0A9D2M0G4</accession>
<dbReference type="EMBL" id="DWYA01000008">
    <property type="protein sequence ID" value="HJB38902.1"/>
    <property type="molecule type" value="Genomic_DNA"/>
</dbReference>
<organism evidence="1 2">
    <name type="scientific">Candidatus Ruthenibacterium avium</name>
    <dbReference type="NCBI Taxonomy" id="2838751"/>
    <lineage>
        <taxon>Bacteria</taxon>
        <taxon>Bacillati</taxon>
        <taxon>Bacillota</taxon>
        <taxon>Clostridia</taxon>
        <taxon>Eubacteriales</taxon>
        <taxon>Oscillospiraceae</taxon>
        <taxon>Ruthenibacterium</taxon>
    </lineage>
</organism>
<keyword evidence="1" id="KW-0966">Cell projection</keyword>
<sequence>MMNIKGTSELFSLCPSMSTSKVRARAPAASVTKGAFAAGDSVQISAKATYQAALAGQCRQAVQLCSESVPQTRIEELKQQYSGEQCPVSANEIAGAMLHQIGGLML</sequence>
<dbReference type="AlphaFoldDB" id="A0A9D2M0G4"/>
<reference evidence="1" key="2">
    <citation type="submission" date="2021-04" db="EMBL/GenBank/DDBJ databases">
        <authorList>
            <person name="Gilroy R."/>
        </authorList>
    </citation>
    <scope>NUCLEOTIDE SEQUENCE</scope>
    <source>
        <strain evidence="1">ChiBcec8-14828</strain>
    </source>
</reference>
<gene>
    <name evidence="1" type="ORF">H9943_00725</name>
</gene>
<proteinExistence type="predicted"/>
<dbReference type="Proteomes" id="UP000824209">
    <property type="component" value="Unassembled WGS sequence"/>
</dbReference>
<protein>
    <submittedName>
        <fullName evidence="1">Flagellar biosynthesis anti-sigma factor FlgM</fullName>
    </submittedName>
</protein>
<evidence type="ECO:0000313" key="1">
    <source>
        <dbReference type="EMBL" id="HJB38902.1"/>
    </source>
</evidence>
<keyword evidence="1" id="KW-0282">Flagellum</keyword>
<evidence type="ECO:0000313" key="2">
    <source>
        <dbReference type="Proteomes" id="UP000824209"/>
    </source>
</evidence>
<keyword evidence="1" id="KW-0969">Cilium</keyword>
<name>A0A9D2M0G4_9FIRM</name>
<dbReference type="SUPFAM" id="SSF101498">
    <property type="entry name" value="Anti-sigma factor FlgM"/>
    <property type="match status" value="1"/>
</dbReference>